<accession>A0A1S0U101</accession>
<dbReference type="AlphaFoldDB" id="A0A1S0U101"/>
<organism evidence="1">
    <name type="scientific">Loa loa</name>
    <name type="common">Eye worm</name>
    <name type="synonym">Filaria loa</name>
    <dbReference type="NCBI Taxonomy" id="7209"/>
    <lineage>
        <taxon>Eukaryota</taxon>
        <taxon>Metazoa</taxon>
        <taxon>Ecdysozoa</taxon>
        <taxon>Nematoda</taxon>
        <taxon>Chromadorea</taxon>
        <taxon>Rhabditida</taxon>
        <taxon>Spirurina</taxon>
        <taxon>Spiruromorpha</taxon>
        <taxon>Filarioidea</taxon>
        <taxon>Onchocercidae</taxon>
        <taxon>Loa</taxon>
    </lineage>
</organism>
<gene>
    <name evidence="1" type="ORF">LOAG_05206</name>
</gene>
<name>A0A1S0U101_LOALO</name>
<proteinExistence type="predicted"/>
<dbReference type="KEGG" id="loa:LOAG_05206"/>
<dbReference type="EMBL" id="JH712373">
    <property type="protein sequence ID" value="EFO23285.2"/>
    <property type="molecule type" value="Genomic_DNA"/>
</dbReference>
<dbReference type="RefSeq" id="XP_003140787.2">
    <property type="nucleotide sequence ID" value="XM_003140739.2"/>
</dbReference>
<dbReference type="InParanoid" id="A0A1S0U101"/>
<dbReference type="CTD" id="9942606"/>
<sequence length="73" mass="8082">MNGLIWCKIKKEYTETLAITTITTTSQTHAKTWSGTAPAITIKPGLYCSNYNPLAPWVTVQLISANEFVYLSS</sequence>
<evidence type="ECO:0000313" key="1">
    <source>
        <dbReference type="EMBL" id="EFO23285.2"/>
    </source>
</evidence>
<reference evidence="1" key="1">
    <citation type="submission" date="2012-04" db="EMBL/GenBank/DDBJ databases">
        <title>The Genome Sequence of Loa loa.</title>
        <authorList>
            <consortium name="The Broad Institute Genome Sequencing Platform"/>
            <consortium name="Broad Institute Genome Sequencing Center for Infectious Disease"/>
            <person name="Nutman T.B."/>
            <person name="Fink D.L."/>
            <person name="Russ C."/>
            <person name="Young S."/>
            <person name="Zeng Q."/>
            <person name="Gargeya S."/>
            <person name="Alvarado L."/>
            <person name="Berlin A."/>
            <person name="Chapman S.B."/>
            <person name="Chen Z."/>
            <person name="Freedman E."/>
            <person name="Gellesch M."/>
            <person name="Goldberg J."/>
            <person name="Griggs A."/>
            <person name="Gujja S."/>
            <person name="Heilman E.R."/>
            <person name="Heiman D."/>
            <person name="Howarth C."/>
            <person name="Mehta T."/>
            <person name="Neiman D."/>
            <person name="Pearson M."/>
            <person name="Roberts A."/>
            <person name="Saif S."/>
            <person name="Shea T."/>
            <person name="Shenoy N."/>
            <person name="Sisk P."/>
            <person name="Stolte C."/>
            <person name="Sykes S."/>
            <person name="White J."/>
            <person name="Yandava C."/>
            <person name="Haas B."/>
            <person name="Henn M.R."/>
            <person name="Nusbaum C."/>
            <person name="Birren B."/>
        </authorList>
    </citation>
    <scope>NUCLEOTIDE SEQUENCE [LARGE SCALE GENOMIC DNA]</scope>
</reference>
<protein>
    <submittedName>
        <fullName evidence="1">Uncharacterized protein</fullName>
    </submittedName>
</protein>
<dbReference type="GeneID" id="9942606"/>